<gene>
    <name evidence="10" type="ORF">INT43_004785</name>
</gene>
<evidence type="ECO:0000256" key="1">
    <source>
        <dbReference type="ARBA" id="ARBA00004123"/>
    </source>
</evidence>
<keyword evidence="4" id="KW-0238">DNA-binding</keyword>
<dbReference type="OrthoDB" id="60033at2759"/>
<evidence type="ECO:0000256" key="7">
    <source>
        <dbReference type="RuleBase" id="RU004020"/>
    </source>
</evidence>
<comment type="subcellular location">
    <subcellularLocation>
        <location evidence="1">Nucleus</location>
    </subcellularLocation>
</comment>
<comment type="caution">
    <text evidence="10">The sequence shown here is derived from an EMBL/GenBank/DDBJ whole genome shotgun (WGS) entry which is preliminary data.</text>
</comment>
<dbReference type="InterPro" id="IPR036390">
    <property type="entry name" value="WH_DNA-bd_sf"/>
</dbReference>
<dbReference type="Gene3D" id="1.10.10.10">
    <property type="entry name" value="Winged helix-like DNA-binding domain superfamily/Winged helix DNA-binding domain"/>
    <property type="match status" value="1"/>
</dbReference>
<evidence type="ECO:0000256" key="6">
    <source>
        <dbReference type="ARBA" id="ARBA00023242"/>
    </source>
</evidence>
<evidence type="ECO:0000259" key="9">
    <source>
        <dbReference type="PROSITE" id="PS00434"/>
    </source>
</evidence>
<protein>
    <recommendedName>
        <fullName evidence="9">HSF-type DNA-binding domain-containing protein</fullName>
    </recommendedName>
</protein>
<dbReference type="PROSITE" id="PS00434">
    <property type="entry name" value="HSF_DOMAIN"/>
    <property type="match status" value="1"/>
</dbReference>
<dbReference type="Pfam" id="PF00447">
    <property type="entry name" value="HSF_DNA-bind"/>
    <property type="match status" value="1"/>
</dbReference>
<dbReference type="Proteomes" id="UP000654370">
    <property type="component" value="Unassembled WGS sequence"/>
</dbReference>
<dbReference type="InterPro" id="IPR036388">
    <property type="entry name" value="WH-like_DNA-bd_sf"/>
</dbReference>
<keyword evidence="6" id="KW-0539">Nucleus</keyword>
<dbReference type="PANTHER" id="PTHR10015:SF427">
    <property type="entry name" value="HEAT SHOCK FACTOR PROTEIN"/>
    <property type="match status" value="1"/>
</dbReference>
<evidence type="ECO:0000256" key="5">
    <source>
        <dbReference type="ARBA" id="ARBA00023163"/>
    </source>
</evidence>
<organism evidence="10 11">
    <name type="scientific">Mortierella isabellina</name>
    <name type="common">Filamentous fungus</name>
    <name type="synonym">Umbelopsis isabellina</name>
    <dbReference type="NCBI Taxonomy" id="91625"/>
    <lineage>
        <taxon>Eukaryota</taxon>
        <taxon>Fungi</taxon>
        <taxon>Fungi incertae sedis</taxon>
        <taxon>Mucoromycota</taxon>
        <taxon>Mucoromycotina</taxon>
        <taxon>Umbelopsidomycetes</taxon>
        <taxon>Umbelopsidales</taxon>
        <taxon>Umbelopsidaceae</taxon>
        <taxon>Umbelopsis</taxon>
    </lineage>
</organism>
<comment type="similarity">
    <text evidence="2 7">Belongs to the HSF family.</text>
</comment>
<dbReference type="GO" id="GO:0005634">
    <property type="term" value="C:nucleus"/>
    <property type="evidence" value="ECO:0007669"/>
    <property type="project" value="UniProtKB-SubCell"/>
</dbReference>
<dbReference type="InterPro" id="IPR000232">
    <property type="entry name" value="HSF_DNA-bd"/>
</dbReference>
<dbReference type="EMBL" id="JAEPQZ010000017">
    <property type="protein sequence ID" value="KAG2172244.1"/>
    <property type="molecule type" value="Genomic_DNA"/>
</dbReference>
<accession>A0A8H7PE44</accession>
<sequence length="355" mass="39998">MSYETPRSIEIPVSGHTNYHTSPLLSPSLASPLQSPSGIDTPLYLYENGPVSPSNEGAATSGKSTGQTFVHKLFDMIDDPSCQQLISWNYNGQSFIVCNVVEFSKDVLPKHFKHSNFSSFVRQLNMYGFHKINKTPRGQRGVAENQIWEFSHPKFLRGRTDLLDEIKRKAMDSEMLRREAGDMYGQISVMQVAQADIFQQLTQIQMHMNQMRKDLEDSRATQDQQNQVIRELLMSLTEQGIRVKNNVNEMLDAISLSHDNPTVYVTAAAENIPQYMNHQGQGQRESQQMRQPMNVNIPNYKNQPQPISMPMSPSSPFSMACNVPLPPSPMALSPAMDPESVFPTTPGGYDDDLRL</sequence>
<dbReference type="GO" id="GO:0003700">
    <property type="term" value="F:DNA-binding transcription factor activity"/>
    <property type="evidence" value="ECO:0007669"/>
    <property type="project" value="InterPro"/>
</dbReference>
<feature type="region of interest" description="Disordered" evidence="8">
    <location>
        <begin position="330"/>
        <end position="355"/>
    </location>
</feature>
<keyword evidence="3" id="KW-0805">Transcription regulation</keyword>
<name>A0A8H7PE44_MORIS</name>
<dbReference type="AlphaFoldDB" id="A0A8H7PE44"/>
<dbReference type="FunFam" id="1.10.10.10:FF:000027">
    <property type="entry name" value="Heat shock transcription factor 1"/>
    <property type="match status" value="1"/>
</dbReference>
<evidence type="ECO:0000256" key="4">
    <source>
        <dbReference type="ARBA" id="ARBA00023125"/>
    </source>
</evidence>
<dbReference type="SUPFAM" id="SSF46785">
    <property type="entry name" value="Winged helix' DNA-binding domain"/>
    <property type="match status" value="1"/>
</dbReference>
<feature type="domain" description="HSF-type DNA-binding" evidence="9">
    <location>
        <begin position="108"/>
        <end position="132"/>
    </location>
</feature>
<evidence type="ECO:0000256" key="8">
    <source>
        <dbReference type="SAM" id="MobiDB-lite"/>
    </source>
</evidence>
<dbReference type="SMART" id="SM00415">
    <property type="entry name" value="HSF"/>
    <property type="match status" value="1"/>
</dbReference>
<dbReference type="PANTHER" id="PTHR10015">
    <property type="entry name" value="HEAT SHOCK TRANSCRIPTION FACTOR"/>
    <property type="match status" value="1"/>
</dbReference>
<evidence type="ECO:0000313" key="11">
    <source>
        <dbReference type="Proteomes" id="UP000654370"/>
    </source>
</evidence>
<dbReference type="PRINTS" id="PR00056">
    <property type="entry name" value="HSFDOMAIN"/>
</dbReference>
<keyword evidence="11" id="KW-1185">Reference proteome</keyword>
<evidence type="ECO:0000256" key="3">
    <source>
        <dbReference type="ARBA" id="ARBA00023015"/>
    </source>
</evidence>
<evidence type="ECO:0000313" key="10">
    <source>
        <dbReference type="EMBL" id="KAG2172244.1"/>
    </source>
</evidence>
<feature type="non-terminal residue" evidence="10">
    <location>
        <position position="1"/>
    </location>
</feature>
<dbReference type="GO" id="GO:0043565">
    <property type="term" value="F:sequence-specific DNA binding"/>
    <property type="evidence" value="ECO:0007669"/>
    <property type="project" value="InterPro"/>
</dbReference>
<keyword evidence="5" id="KW-0804">Transcription</keyword>
<evidence type="ECO:0000256" key="2">
    <source>
        <dbReference type="ARBA" id="ARBA00006403"/>
    </source>
</evidence>
<reference evidence="10" key="1">
    <citation type="submission" date="2020-12" db="EMBL/GenBank/DDBJ databases">
        <title>Metabolic potential, ecology and presence of endohyphal bacteria is reflected in genomic diversity of Mucoromycotina.</title>
        <authorList>
            <person name="Muszewska A."/>
            <person name="Okrasinska A."/>
            <person name="Steczkiewicz K."/>
            <person name="Drgas O."/>
            <person name="Orlowska M."/>
            <person name="Perlinska-Lenart U."/>
            <person name="Aleksandrzak-Piekarczyk T."/>
            <person name="Szatraj K."/>
            <person name="Zielenkiewicz U."/>
            <person name="Pilsyk S."/>
            <person name="Malc E."/>
            <person name="Mieczkowski P."/>
            <person name="Kruszewska J.S."/>
            <person name="Biernat P."/>
            <person name="Pawlowska J."/>
        </authorList>
    </citation>
    <scope>NUCLEOTIDE SEQUENCE</scope>
    <source>
        <strain evidence="10">WA0000067209</strain>
    </source>
</reference>
<proteinExistence type="inferred from homology"/>